<evidence type="ECO:0000259" key="5">
    <source>
        <dbReference type="PROSITE" id="PS01124"/>
    </source>
</evidence>
<evidence type="ECO:0000313" key="7">
    <source>
        <dbReference type="Proteomes" id="UP000580344"/>
    </source>
</evidence>
<keyword evidence="1" id="KW-0805">Transcription regulation</keyword>
<dbReference type="RefSeq" id="WP_171623480.1">
    <property type="nucleotide sequence ID" value="NZ_JABFOQ010000025.1"/>
</dbReference>
<sequence>MDNWIIISFVISALIILGLIIYFISKNKKNKIIQEIELSTNNDKIKTVKNEVAAKKIVEIKSTGNIESESTPQQDIREEKIVSNLSISSKTENDLLRKLEQFEKNNDFIKKDINLAVLSKQFKTNTKYLSEVIKTHRQKPFNTYLNELRINYIVNRLKNEPKYINTKVSYLASDCGFTSHSTFTTIFTQIMNESPSVFVKRIKEEQKNNNSVL</sequence>
<dbReference type="SMART" id="SM00342">
    <property type="entry name" value="HTH_ARAC"/>
    <property type="match status" value="1"/>
</dbReference>
<feature type="domain" description="HTH araC/xylS-type" evidence="5">
    <location>
        <begin position="93"/>
        <end position="201"/>
    </location>
</feature>
<comment type="caution">
    <text evidence="6">The sequence shown here is derived from an EMBL/GenBank/DDBJ whole genome shotgun (WGS) entry which is preliminary data.</text>
</comment>
<evidence type="ECO:0000313" key="6">
    <source>
        <dbReference type="EMBL" id="NOJ76185.1"/>
    </source>
</evidence>
<dbReference type="InterPro" id="IPR018060">
    <property type="entry name" value="HTH_AraC"/>
</dbReference>
<dbReference type="Pfam" id="PF12833">
    <property type="entry name" value="HTH_18"/>
    <property type="match status" value="1"/>
</dbReference>
<keyword evidence="2" id="KW-0238">DNA-binding</keyword>
<dbReference type="PROSITE" id="PS01124">
    <property type="entry name" value="HTH_ARAC_FAMILY_2"/>
    <property type="match status" value="1"/>
</dbReference>
<keyword evidence="4" id="KW-0812">Transmembrane</keyword>
<keyword evidence="4" id="KW-0472">Membrane</keyword>
<keyword evidence="4" id="KW-1133">Transmembrane helix</keyword>
<reference evidence="6 7" key="1">
    <citation type="submission" date="2020-05" db="EMBL/GenBank/DDBJ databases">
        <title>Tigecycline resistant gene in Empedobacter stercoris.</title>
        <authorList>
            <person name="Chen Y."/>
            <person name="Cheng Y."/>
            <person name="Zhou K."/>
        </authorList>
    </citation>
    <scope>NUCLEOTIDE SEQUENCE [LARGE SCALE GENOMIC DNA]</scope>
    <source>
        <strain evidence="6 7">ES202</strain>
    </source>
</reference>
<keyword evidence="7" id="KW-1185">Reference proteome</keyword>
<evidence type="ECO:0000256" key="3">
    <source>
        <dbReference type="ARBA" id="ARBA00023163"/>
    </source>
</evidence>
<dbReference type="InterPro" id="IPR009057">
    <property type="entry name" value="Homeodomain-like_sf"/>
</dbReference>
<protein>
    <submittedName>
        <fullName evidence="6">Helix-turn-helix domain-containing protein</fullName>
    </submittedName>
</protein>
<name>A0ABX1WNJ8_9FLAO</name>
<dbReference type="PANTHER" id="PTHR43280:SF2">
    <property type="entry name" value="HTH-TYPE TRANSCRIPTIONAL REGULATOR EXSA"/>
    <property type="match status" value="1"/>
</dbReference>
<keyword evidence="3" id="KW-0804">Transcription</keyword>
<evidence type="ECO:0000256" key="1">
    <source>
        <dbReference type="ARBA" id="ARBA00023015"/>
    </source>
</evidence>
<dbReference type="Gene3D" id="1.10.10.60">
    <property type="entry name" value="Homeodomain-like"/>
    <property type="match status" value="2"/>
</dbReference>
<evidence type="ECO:0000256" key="2">
    <source>
        <dbReference type="ARBA" id="ARBA00023125"/>
    </source>
</evidence>
<dbReference type="PANTHER" id="PTHR43280">
    <property type="entry name" value="ARAC-FAMILY TRANSCRIPTIONAL REGULATOR"/>
    <property type="match status" value="1"/>
</dbReference>
<evidence type="ECO:0000256" key="4">
    <source>
        <dbReference type="SAM" id="Phobius"/>
    </source>
</evidence>
<dbReference type="SUPFAM" id="SSF46689">
    <property type="entry name" value="Homeodomain-like"/>
    <property type="match status" value="1"/>
</dbReference>
<gene>
    <name evidence="6" type="ORF">HMH06_10135</name>
</gene>
<proteinExistence type="predicted"/>
<organism evidence="6 7">
    <name type="scientific">Empedobacter stercoris</name>
    <dbReference type="NCBI Taxonomy" id="1628248"/>
    <lineage>
        <taxon>Bacteria</taxon>
        <taxon>Pseudomonadati</taxon>
        <taxon>Bacteroidota</taxon>
        <taxon>Flavobacteriia</taxon>
        <taxon>Flavobacteriales</taxon>
        <taxon>Weeksellaceae</taxon>
        <taxon>Empedobacter</taxon>
    </lineage>
</organism>
<accession>A0ABX1WNJ8</accession>
<dbReference type="Proteomes" id="UP000580344">
    <property type="component" value="Unassembled WGS sequence"/>
</dbReference>
<feature type="transmembrane region" description="Helical" evidence="4">
    <location>
        <begin position="6"/>
        <end position="24"/>
    </location>
</feature>
<dbReference type="EMBL" id="JABFOQ010000025">
    <property type="protein sequence ID" value="NOJ76185.1"/>
    <property type="molecule type" value="Genomic_DNA"/>
</dbReference>